<feature type="compositionally biased region" description="Low complexity" evidence="1">
    <location>
        <begin position="369"/>
        <end position="407"/>
    </location>
</feature>
<feature type="compositionally biased region" description="Basic and acidic residues" evidence="1">
    <location>
        <begin position="113"/>
        <end position="156"/>
    </location>
</feature>
<dbReference type="Proteomes" id="UP000559256">
    <property type="component" value="Unassembled WGS sequence"/>
</dbReference>
<sequence>MGQMNRWFLHDLPNPDTWLQVTSPKPIVVTNRETSDALSVLKFRWNPFRRVGTFIRNTVASRGRGARASLLPPDDTHAHHAMSSNLSQKRKESERRAKSHRRAEDSTGTMSEPDMRLKSYRHSGSEEVNRKQKKSRDDDRGKQKAQDDAERLDVVYKNRRPMSTMNLEQGSSGQASSRRSSQGLDSEQRSKSSDDGLRKAAQRSRQAQRLASPGLSQVVHEVHNATSLPSDSQALRAVIAQSTVTPIAAPAAAATSNVQSRRGSDARSNHQQREWCSCMTNALDSDSESEPSSPRASSVNSGYGELKSPPSSSSMLAPRSPSQSLSPTGSHSRSHSKTPSFSSFHAFNLSSHSITRLVRPGKAKARSRPGTPTSPVTLTPTSAKLWTGTTTPTGSVGSNISSSPSTTRKGLSGILTGFWKQSRSQSHQEQPPLVGKYKEKEKFRAFTAPTTSVPSPQSDYAESPIDALQEGDLIKSVQRKAVLGASPSSTSGPGSGSGSGSAGQSRDNLLDAETYSAASASNTALDSSKTVKPKSSGKRSSKYLSPNVPVQRSSTKPFGYQSMAFKTGAGAGGDVDMVFPNMEMDMDVGSLERRTSSWDHDNREFEDFTSIHSDDYGLAVRDVDDHVVYAGAGGIANRQELEDAERKGQQRWTEELHRKRAVQQERMRSVVMGEPHSDDEASDDEYDGNEDGDSTEPVQRHRYDAHFRHSQAYVEDEEDDSEVLTFSARKKRNLS</sequence>
<feature type="compositionally biased region" description="Low complexity" evidence="1">
    <location>
        <begin position="169"/>
        <end position="183"/>
    </location>
</feature>
<dbReference type="AlphaFoldDB" id="A0A8H5CXI2"/>
<name>A0A8H5CXI2_9AGAR</name>
<feature type="compositionally biased region" description="Polar residues" evidence="1">
    <location>
        <begin position="520"/>
        <end position="530"/>
    </location>
</feature>
<feature type="compositionally biased region" description="Basic and acidic residues" evidence="1">
    <location>
        <begin position="186"/>
        <end position="198"/>
    </location>
</feature>
<feature type="compositionally biased region" description="Basic residues" evidence="1">
    <location>
        <begin position="531"/>
        <end position="541"/>
    </location>
</feature>
<feature type="region of interest" description="Disordered" evidence="1">
    <location>
        <begin position="640"/>
        <end position="735"/>
    </location>
</feature>
<evidence type="ECO:0000256" key="1">
    <source>
        <dbReference type="SAM" id="MobiDB-lite"/>
    </source>
</evidence>
<feature type="compositionally biased region" description="Low complexity" evidence="1">
    <location>
        <begin position="308"/>
        <end position="324"/>
    </location>
</feature>
<evidence type="ECO:0000313" key="2">
    <source>
        <dbReference type="EMBL" id="KAF5349772.1"/>
    </source>
</evidence>
<feature type="region of interest" description="Disordered" evidence="1">
    <location>
        <begin position="520"/>
        <end position="555"/>
    </location>
</feature>
<feature type="compositionally biased region" description="Basic and acidic residues" evidence="1">
    <location>
        <begin position="262"/>
        <end position="273"/>
    </location>
</feature>
<feature type="compositionally biased region" description="Basic and acidic residues" evidence="1">
    <location>
        <begin position="698"/>
        <end position="707"/>
    </location>
</feature>
<feature type="compositionally biased region" description="Acidic residues" evidence="1">
    <location>
        <begin position="680"/>
        <end position="694"/>
    </location>
</feature>
<comment type="caution">
    <text evidence="2">The sequence shown here is derived from an EMBL/GenBank/DDBJ whole genome shotgun (WGS) entry which is preliminary data.</text>
</comment>
<keyword evidence="3" id="KW-1185">Reference proteome</keyword>
<feature type="compositionally biased region" description="Basic and acidic residues" evidence="1">
    <location>
        <begin position="640"/>
        <end position="668"/>
    </location>
</feature>
<proteinExistence type="predicted"/>
<feature type="region of interest" description="Disordered" evidence="1">
    <location>
        <begin position="250"/>
        <end position="340"/>
    </location>
</feature>
<evidence type="ECO:0000313" key="3">
    <source>
        <dbReference type="Proteomes" id="UP000559256"/>
    </source>
</evidence>
<feature type="region of interest" description="Disordered" evidence="1">
    <location>
        <begin position="355"/>
        <end position="409"/>
    </location>
</feature>
<organism evidence="2 3">
    <name type="scientific">Tetrapyrgos nigripes</name>
    <dbReference type="NCBI Taxonomy" id="182062"/>
    <lineage>
        <taxon>Eukaryota</taxon>
        <taxon>Fungi</taxon>
        <taxon>Dikarya</taxon>
        <taxon>Basidiomycota</taxon>
        <taxon>Agaricomycotina</taxon>
        <taxon>Agaricomycetes</taxon>
        <taxon>Agaricomycetidae</taxon>
        <taxon>Agaricales</taxon>
        <taxon>Marasmiineae</taxon>
        <taxon>Marasmiaceae</taxon>
        <taxon>Tetrapyrgos</taxon>
    </lineage>
</organism>
<feature type="region of interest" description="Disordered" evidence="1">
    <location>
        <begin position="65"/>
        <end position="216"/>
    </location>
</feature>
<protein>
    <submittedName>
        <fullName evidence="2">Uncharacterized protein</fullName>
    </submittedName>
</protein>
<accession>A0A8H5CXI2</accession>
<feature type="compositionally biased region" description="Low complexity" evidence="1">
    <location>
        <begin position="203"/>
        <end position="212"/>
    </location>
</feature>
<feature type="compositionally biased region" description="Polar residues" evidence="1">
    <location>
        <begin position="542"/>
        <end position="555"/>
    </location>
</feature>
<gene>
    <name evidence="2" type="ORF">D9758_010184</name>
</gene>
<dbReference type="EMBL" id="JAACJM010000079">
    <property type="protein sequence ID" value="KAF5349772.1"/>
    <property type="molecule type" value="Genomic_DNA"/>
</dbReference>
<feature type="region of interest" description="Disordered" evidence="1">
    <location>
        <begin position="484"/>
        <end position="506"/>
    </location>
</feature>
<reference evidence="2 3" key="1">
    <citation type="journal article" date="2020" name="ISME J.">
        <title>Uncovering the hidden diversity of litter-decomposition mechanisms in mushroom-forming fungi.</title>
        <authorList>
            <person name="Floudas D."/>
            <person name="Bentzer J."/>
            <person name="Ahren D."/>
            <person name="Johansson T."/>
            <person name="Persson P."/>
            <person name="Tunlid A."/>
        </authorList>
    </citation>
    <scope>NUCLEOTIDE SEQUENCE [LARGE SCALE GENOMIC DNA]</scope>
    <source>
        <strain evidence="2 3">CBS 291.85</strain>
    </source>
</reference>
<feature type="compositionally biased region" description="Polar residues" evidence="1">
    <location>
        <begin position="325"/>
        <end position="340"/>
    </location>
</feature>